<dbReference type="AlphaFoldDB" id="A0A151IWL5"/>
<sequence length="139" mass="16187">MRRASARSRESLCLRAEPTDSANVALHPTLVEEWTNWIYKGLYERDEEDEKKREEEKNKKKMMTDRATGIVVIPHWTSQPWFPLFSKLLTEKPLLFKPPPTLVLSPCRSIQHPLAKKLSLMVGKLSGNLLKREDCLYRP</sequence>
<evidence type="ECO:0000313" key="2">
    <source>
        <dbReference type="Proteomes" id="UP000078492"/>
    </source>
</evidence>
<protein>
    <submittedName>
        <fullName evidence="1">Uncharacterized protein</fullName>
    </submittedName>
</protein>
<evidence type="ECO:0000313" key="1">
    <source>
        <dbReference type="EMBL" id="KYN12215.1"/>
    </source>
</evidence>
<keyword evidence="2" id="KW-1185">Reference proteome</keyword>
<accession>A0A151IWL5</accession>
<organism evidence="1 2">
    <name type="scientific">Trachymyrmex cornetzi</name>
    <dbReference type="NCBI Taxonomy" id="471704"/>
    <lineage>
        <taxon>Eukaryota</taxon>
        <taxon>Metazoa</taxon>
        <taxon>Ecdysozoa</taxon>
        <taxon>Arthropoda</taxon>
        <taxon>Hexapoda</taxon>
        <taxon>Insecta</taxon>
        <taxon>Pterygota</taxon>
        <taxon>Neoptera</taxon>
        <taxon>Endopterygota</taxon>
        <taxon>Hymenoptera</taxon>
        <taxon>Apocrita</taxon>
        <taxon>Aculeata</taxon>
        <taxon>Formicoidea</taxon>
        <taxon>Formicidae</taxon>
        <taxon>Myrmicinae</taxon>
        <taxon>Trachymyrmex</taxon>
    </lineage>
</organism>
<reference evidence="1 2" key="1">
    <citation type="submission" date="2015-09" db="EMBL/GenBank/DDBJ databases">
        <title>Trachymyrmex cornetzi WGS genome.</title>
        <authorList>
            <person name="Nygaard S."/>
            <person name="Hu H."/>
            <person name="Boomsma J."/>
            <person name="Zhang G."/>
        </authorList>
    </citation>
    <scope>NUCLEOTIDE SEQUENCE [LARGE SCALE GENOMIC DNA]</scope>
    <source>
        <strain evidence="1">Tcor2-1</strain>
        <tissue evidence="1">Whole body</tissue>
    </source>
</reference>
<gene>
    <name evidence="1" type="ORF">ALC57_15612</name>
</gene>
<name>A0A151IWL5_9HYME</name>
<proteinExistence type="predicted"/>
<dbReference type="Proteomes" id="UP000078492">
    <property type="component" value="Unassembled WGS sequence"/>
</dbReference>
<dbReference type="EMBL" id="KQ980849">
    <property type="protein sequence ID" value="KYN12215.1"/>
    <property type="molecule type" value="Genomic_DNA"/>
</dbReference>